<reference evidence="4" key="1">
    <citation type="submission" date="2022-03" db="EMBL/GenBank/DDBJ databases">
        <title>Draft genome sequence of Aduncisulcus paluster, a free-living microaerophilic Fornicata.</title>
        <authorList>
            <person name="Yuyama I."/>
            <person name="Kume K."/>
            <person name="Tamura T."/>
            <person name="Inagaki Y."/>
            <person name="Hashimoto T."/>
        </authorList>
    </citation>
    <scope>NUCLEOTIDE SEQUENCE</scope>
    <source>
        <strain evidence="4">NY0171</strain>
    </source>
</reference>
<dbReference type="InterPro" id="IPR036291">
    <property type="entry name" value="NAD(P)-bd_dom_sf"/>
</dbReference>
<dbReference type="Gene3D" id="1.10.3730.10">
    <property type="entry name" value="ProC C-terminal domain-like"/>
    <property type="match status" value="1"/>
</dbReference>
<dbReference type="EMBL" id="BQXS01006873">
    <property type="protein sequence ID" value="GKT23281.1"/>
    <property type="molecule type" value="Genomic_DNA"/>
</dbReference>
<evidence type="ECO:0000256" key="2">
    <source>
        <dbReference type="ARBA" id="ARBA00023002"/>
    </source>
</evidence>
<evidence type="ECO:0000313" key="5">
    <source>
        <dbReference type="Proteomes" id="UP001057375"/>
    </source>
</evidence>
<keyword evidence="2" id="KW-0560">Oxidoreductase</keyword>
<dbReference type="InterPro" id="IPR000304">
    <property type="entry name" value="Pyrroline-COOH_reductase"/>
</dbReference>
<dbReference type="InterPro" id="IPR008927">
    <property type="entry name" value="6-PGluconate_DH-like_C_sf"/>
</dbReference>
<dbReference type="HAMAP" id="MF_01925">
    <property type="entry name" value="P5C_reductase"/>
    <property type="match status" value="1"/>
</dbReference>
<feature type="domain" description="Pyrroline-5-carboxylate reductase dimerisation" evidence="3">
    <location>
        <begin position="139"/>
        <end position="237"/>
    </location>
</feature>
<evidence type="ECO:0000256" key="1">
    <source>
        <dbReference type="ARBA" id="ARBA00005525"/>
    </source>
</evidence>
<dbReference type="InterPro" id="IPR029036">
    <property type="entry name" value="P5CR_dimer"/>
</dbReference>
<sequence>MALSIAQGLKEIFDIEVVGRDMAKLDKFEKNLDVTIVKELYEDFDMNGKKIILCVKPANLEEVGVRLKGVANELYSVLAGSTISSLKQNIKSKATVRVMPNLAASVGFSMTTMTGDSSLKEEAQELFKSIGTTLWLGSEKELDIATGVAGSGPAYLALIHEALCDGAVKQGMKRTDALKVANGLFEGFGQLINTTHPALLKDGVMSPGGTTAAGYAALEKGNVRSSCIDAVEAAFQITQK</sequence>
<dbReference type="NCBIfam" id="TIGR00112">
    <property type="entry name" value="proC"/>
    <property type="match status" value="1"/>
</dbReference>
<gene>
    <name evidence="4" type="ORF">ADUPG1_004540</name>
</gene>
<name>A0ABQ5K2K6_9EUKA</name>
<dbReference type="PANTHER" id="PTHR11645">
    <property type="entry name" value="PYRROLINE-5-CARBOXYLATE REDUCTASE"/>
    <property type="match status" value="1"/>
</dbReference>
<organism evidence="4 5">
    <name type="scientific">Aduncisulcus paluster</name>
    <dbReference type="NCBI Taxonomy" id="2918883"/>
    <lineage>
        <taxon>Eukaryota</taxon>
        <taxon>Metamonada</taxon>
        <taxon>Carpediemonas-like organisms</taxon>
        <taxon>Aduncisulcus</taxon>
    </lineage>
</organism>
<accession>A0ABQ5K2K6</accession>
<comment type="caution">
    <text evidence="4">The sequence shown here is derived from an EMBL/GenBank/DDBJ whole genome shotgun (WGS) entry which is preliminary data.</text>
</comment>
<proteinExistence type="inferred from homology"/>
<dbReference type="Gene3D" id="3.40.50.720">
    <property type="entry name" value="NAD(P)-binding Rossmann-like Domain"/>
    <property type="match status" value="1"/>
</dbReference>
<keyword evidence="5" id="KW-1185">Reference proteome</keyword>
<dbReference type="PIRSF" id="PIRSF000193">
    <property type="entry name" value="Pyrrol-5-carb_rd"/>
    <property type="match status" value="1"/>
</dbReference>
<dbReference type="SUPFAM" id="SSF48179">
    <property type="entry name" value="6-phosphogluconate dehydrogenase C-terminal domain-like"/>
    <property type="match status" value="1"/>
</dbReference>
<evidence type="ECO:0000259" key="3">
    <source>
        <dbReference type="Pfam" id="PF14748"/>
    </source>
</evidence>
<dbReference type="NCBIfam" id="NF008839">
    <property type="entry name" value="PRK11880.2-4"/>
    <property type="match status" value="1"/>
</dbReference>
<dbReference type="Proteomes" id="UP001057375">
    <property type="component" value="Unassembled WGS sequence"/>
</dbReference>
<evidence type="ECO:0000313" key="4">
    <source>
        <dbReference type="EMBL" id="GKT23281.1"/>
    </source>
</evidence>
<dbReference type="SUPFAM" id="SSF51735">
    <property type="entry name" value="NAD(P)-binding Rossmann-fold domains"/>
    <property type="match status" value="1"/>
</dbReference>
<dbReference type="PANTHER" id="PTHR11645:SF0">
    <property type="entry name" value="PYRROLINE-5-CARBOXYLATE REDUCTASE 3"/>
    <property type="match status" value="1"/>
</dbReference>
<protein>
    <submittedName>
        <fullName evidence="4">Pyrroline-5-carboxylate reductase like protein</fullName>
    </submittedName>
</protein>
<comment type="similarity">
    <text evidence="1">Belongs to the pyrroline-5-carboxylate reductase family.</text>
</comment>
<dbReference type="Pfam" id="PF14748">
    <property type="entry name" value="P5CR_dimer"/>
    <property type="match status" value="1"/>
</dbReference>